<keyword evidence="2" id="KW-1133">Transmembrane helix</keyword>
<dbReference type="AlphaFoldDB" id="A0A371PD29"/>
<organism evidence="3 4">
    <name type="scientific">Aeromicrobium endophyticum</name>
    <dbReference type="NCBI Taxonomy" id="2292704"/>
    <lineage>
        <taxon>Bacteria</taxon>
        <taxon>Bacillati</taxon>
        <taxon>Actinomycetota</taxon>
        <taxon>Actinomycetes</taxon>
        <taxon>Propionibacteriales</taxon>
        <taxon>Nocardioidaceae</taxon>
        <taxon>Aeromicrobium</taxon>
    </lineage>
</organism>
<gene>
    <name evidence="3" type="ORF">DX116_10145</name>
</gene>
<dbReference type="SUPFAM" id="SSF75011">
    <property type="entry name" value="3-carboxy-cis,cis-mucoante lactonizing enzyme"/>
    <property type="match status" value="1"/>
</dbReference>
<comment type="caution">
    <text evidence="3">The sequence shown here is derived from an EMBL/GenBank/DDBJ whole genome shotgun (WGS) entry which is preliminary data.</text>
</comment>
<keyword evidence="2" id="KW-0472">Membrane</keyword>
<evidence type="ECO:0008006" key="5">
    <source>
        <dbReference type="Google" id="ProtNLM"/>
    </source>
</evidence>
<evidence type="ECO:0000256" key="2">
    <source>
        <dbReference type="SAM" id="Phobius"/>
    </source>
</evidence>
<dbReference type="Proteomes" id="UP000265581">
    <property type="component" value="Unassembled WGS sequence"/>
</dbReference>
<protein>
    <recommendedName>
        <fullName evidence="5">Esterase-like activity of phytase family protein</fullName>
    </recommendedName>
</protein>
<proteinExistence type="predicted"/>
<accession>A0A371PD29</accession>
<keyword evidence="2" id="KW-0812">Transmembrane</keyword>
<evidence type="ECO:0000313" key="4">
    <source>
        <dbReference type="Proteomes" id="UP000265581"/>
    </source>
</evidence>
<dbReference type="EMBL" id="QUBR01000001">
    <property type="protein sequence ID" value="REK73855.1"/>
    <property type="molecule type" value="Genomic_DNA"/>
</dbReference>
<reference evidence="3 4" key="1">
    <citation type="submission" date="2018-08" db="EMBL/GenBank/DDBJ databases">
        <title>Aeromicrobium sp. M2KJ-4, whole genome shotgun sequence.</title>
        <authorList>
            <person name="Tuo L."/>
        </authorList>
    </citation>
    <scope>NUCLEOTIDE SEQUENCE [LARGE SCALE GENOMIC DNA]</scope>
    <source>
        <strain evidence="3 4">M2KJ-4</strain>
    </source>
</reference>
<sequence>MNPRHRRLLIPGLLIALLVIVLVSSVAGRSDGATVGPQVVSTLSDGRINESSGLVVSPEDPDRAYTINDSGGAPVVYAISVSTGRTLGSATVDADLVDTEALSIDADGTLWIADTGDNRAVRTDVALYSLPEIADGTTRVSATRYPITYPGGPLDVEALAISPTSGAKYLISKGLFGGTAFSLPEPLVADRPNRAVAEVGAVPGLVTDAAFTPDGRFVVARDYSESYVLDPSSWTILSSSSLPPAPQGETLAMEAGGRSFLVGSEGTGSTLTRVPFAPPRSDDEAGAGADGADGDGADSTASGSPAQTGQARTAAPPEGGGFAGATWFWGFVVVALLAAISGAMTTKRR</sequence>
<dbReference type="RefSeq" id="WP_119703964.1">
    <property type="nucleotide sequence ID" value="NZ_JBHSOI010000001.1"/>
</dbReference>
<evidence type="ECO:0000256" key="1">
    <source>
        <dbReference type="SAM" id="MobiDB-lite"/>
    </source>
</evidence>
<name>A0A371PD29_9ACTN</name>
<dbReference type="OrthoDB" id="9801244at2"/>
<feature type="transmembrane region" description="Helical" evidence="2">
    <location>
        <begin position="327"/>
        <end position="346"/>
    </location>
</feature>
<feature type="region of interest" description="Disordered" evidence="1">
    <location>
        <begin position="264"/>
        <end position="318"/>
    </location>
</feature>
<keyword evidence="4" id="KW-1185">Reference proteome</keyword>
<evidence type="ECO:0000313" key="3">
    <source>
        <dbReference type="EMBL" id="REK73855.1"/>
    </source>
</evidence>